<name>L9XRS5_9EURY</name>
<accession>L9XRS5</accession>
<gene>
    <name evidence="1" type="ORF">C489_16969</name>
</gene>
<dbReference type="AlphaFoldDB" id="L9XRS5"/>
<comment type="caution">
    <text evidence="1">The sequence shown here is derived from an EMBL/GenBank/DDBJ whole genome shotgun (WGS) entry which is preliminary data.</text>
</comment>
<dbReference type="RefSeq" id="WP_006432495.1">
    <property type="nucleotide sequence ID" value="NZ_AOID01000051.1"/>
</dbReference>
<protein>
    <submittedName>
        <fullName evidence="1">Uncharacterized protein</fullName>
    </submittedName>
</protein>
<dbReference type="STRING" id="1227496.C489_16969"/>
<dbReference type="Gene3D" id="1.10.10.10">
    <property type="entry name" value="Winged helix-like DNA-binding domain superfamily/Winged helix DNA-binding domain"/>
    <property type="match status" value="1"/>
</dbReference>
<keyword evidence="2" id="KW-1185">Reference proteome</keyword>
<proteinExistence type="predicted"/>
<dbReference type="Proteomes" id="UP000011632">
    <property type="component" value="Unassembled WGS sequence"/>
</dbReference>
<dbReference type="EMBL" id="AOID01000051">
    <property type="protein sequence ID" value="ELY64465.1"/>
    <property type="molecule type" value="Genomic_DNA"/>
</dbReference>
<evidence type="ECO:0000313" key="2">
    <source>
        <dbReference type="Proteomes" id="UP000011632"/>
    </source>
</evidence>
<sequence length="138" mass="15719">MDRSRSHVADDTIRRWDRAFTALSAEPRRQVVRSLIDVAAGESIRLPEAVSNSSMATEFDQLRIRLRHHHLPLLAEAELVQWEDDPLRAYRGRDFEEVSVIIESLYANADEIPDRLVSGCRTLERKRESSSSECGLSG</sequence>
<dbReference type="OrthoDB" id="247722at2157"/>
<dbReference type="InterPro" id="IPR036388">
    <property type="entry name" value="WH-like_DNA-bd_sf"/>
</dbReference>
<dbReference type="PATRIC" id="fig|1227496.3.peg.3420"/>
<reference evidence="1 2" key="1">
    <citation type="journal article" date="2014" name="PLoS Genet.">
        <title>Phylogenetically driven sequencing of extremely halophilic archaea reveals strategies for static and dynamic osmo-response.</title>
        <authorList>
            <person name="Becker E.A."/>
            <person name="Seitzer P.M."/>
            <person name="Tritt A."/>
            <person name="Larsen D."/>
            <person name="Krusor M."/>
            <person name="Yao A.I."/>
            <person name="Wu D."/>
            <person name="Madern D."/>
            <person name="Eisen J.A."/>
            <person name="Darling A.E."/>
            <person name="Facciotti M.T."/>
        </authorList>
    </citation>
    <scope>NUCLEOTIDE SEQUENCE [LARGE SCALE GENOMIC DNA]</scope>
    <source>
        <strain evidence="1 2">JCM 10478</strain>
    </source>
</reference>
<evidence type="ECO:0000313" key="1">
    <source>
        <dbReference type="EMBL" id="ELY64465.1"/>
    </source>
</evidence>
<organism evidence="1 2">
    <name type="scientific">Natrinema versiforme JCM 10478</name>
    <dbReference type="NCBI Taxonomy" id="1227496"/>
    <lineage>
        <taxon>Archaea</taxon>
        <taxon>Methanobacteriati</taxon>
        <taxon>Methanobacteriota</taxon>
        <taxon>Stenosarchaea group</taxon>
        <taxon>Halobacteria</taxon>
        <taxon>Halobacteriales</taxon>
        <taxon>Natrialbaceae</taxon>
        <taxon>Natrinema</taxon>
    </lineage>
</organism>